<dbReference type="InterPro" id="IPR002202">
    <property type="entry name" value="HMG_CoA_Rdtase"/>
</dbReference>
<dbReference type="GO" id="GO:0016126">
    <property type="term" value="P:sterol biosynthetic process"/>
    <property type="evidence" value="ECO:0007669"/>
    <property type="project" value="TreeGrafter"/>
</dbReference>
<reference evidence="5" key="3">
    <citation type="submission" date="2024-02" db="UniProtKB">
        <authorList>
            <consortium name="WormBaseParasite"/>
        </authorList>
    </citation>
    <scope>IDENTIFICATION</scope>
    <source>
        <strain evidence="5">pt0022</strain>
    </source>
</reference>
<dbReference type="InterPro" id="IPR023074">
    <property type="entry name" value="HMG_CoA_Rdtase_cat_sf"/>
</dbReference>
<dbReference type="GO" id="GO:0005778">
    <property type="term" value="C:peroxisomal membrane"/>
    <property type="evidence" value="ECO:0007669"/>
    <property type="project" value="TreeGrafter"/>
</dbReference>
<dbReference type="Gene3D" id="3.90.770.10">
    <property type="entry name" value="3-hydroxy-3-methylglutaryl-coenzyme A Reductase, Chain A, domain 2"/>
    <property type="match status" value="2"/>
</dbReference>
<dbReference type="PANTHER" id="PTHR10572">
    <property type="entry name" value="3-HYDROXY-3-METHYLGLUTARYL-COENZYME A REDUCTASE"/>
    <property type="match status" value="1"/>
</dbReference>
<accession>A0AAF5PJT3</accession>
<dbReference type="PANTHER" id="PTHR10572:SF24">
    <property type="entry name" value="3-HYDROXY-3-METHYLGLUTARYL-COENZYME A REDUCTASE"/>
    <property type="match status" value="1"/>
</dbReference>
<proteinExistence type="inferred from homology"/>
<dbReference type="Proteomes" id="UP000093561">
    <property type="component" value="Unassembled WGS sequence"/>
</dbReference>
<comment type="pathway">
    <text evidence="1">Metabolic intermediate biosynthesis; (R)-mevalonate biosynthesis; (R)-mevalonate from acetyl-CoA: step 3/3.</text>
</comment>
<name>A0AAF5PJT3_WUCBA</name>
<reference evidence="4" key="2">
    <citation type="journal article" date="2016" name="Mol. Ecol.">
        <title>Population genomics of the filarial nematode parasite Wuchereria bancrofti from mosquitoes.</title>
        <authorList>
            <person name="Small S.T."/>
            <person name="Reimer L.J."/>
            <person name="Tisch D.J."/>
            <person name="King C.L."/>
            <person name="Christensen B.M."/>
            <person name="Siba P.M."/>
            <person name="Kazura J.W."/>
            <person name="Serre D."/>
            <person name="Zimmerman P.A."/>
        </authorList>
    </citation>
    <scope>NUCLEOTIDE SEQUENCE</scope>
    <source>
        <strain evidence="4">pt0022</strain>
    </source>
</reference>
<evidence type="ECO:0000256" key="3">
    <source>
        <dbReference type="ARBA" id="ARBA00023002"/>
    </source>
</evidence>
<sequence>MAECLKWVRNFVIEVWLSKKINDVIVDKDDQWRIKLFNDITSKIGENFEYKSSPCKTIFRIGADMEDVNGQTITYNSDSNNELIRKLLGKTTNNCALLNDKEIIQLLNFGHLKQRDLEQKLSYDFLRAVSLRRSHFYETANISHVPVPTGIVEPLLVNGRKCFVPMSTTEGALVASTNCGCRTVFESGGVTVRMYRDGMTRAPVVHEMKNFLDSATDFKEIKAVFDSISSFARLQRLETDITGRLLFIRLEAKIGDAMDMNMVSIANALSYLKQKCPEMEVLPLSGNYCLVAEAVISSAVVQTVLKTTVDALVRLGLLTDSSMAGTIGGWNAHAANIIAAIFIVTGQDVAQVMSSSMYLTAVEKTELGVLYIFCSMRCLEVGTSRDESLKHLAEIICSTVLGGELSLLAAQSSNDLVKSHIRLNVQTIECLRSTRCLMMSADSVRNFSHESSSVTHDNNQQKRVREKSHFESILQGSSLNLKCSAPIFCDT</sequence>
<dbReference type="InterPro" id="IPR009023">
    <property type="entry name" value="HMG_CoA_Rdtase_NAD(P)-bd_sf"/>
</dbReference>
<evidence type="ECO:0000256" key="1">
    <source>
        <dbReference type="ARBA" id="ARBA00005084"/>
    </source>
</evidence>
<evidence type="ECO:0000313" key="4">
    <source>
        <dbReference type="Proteomes" id="UP000093561"/>
    </source>
</evidence>
<reference evidence="4" key="1">
    <citation type="submission" date="2015-03" db="EMBL/GenBank/DDBJ databases">
        <title>Wuchereria bancrofti Genome Sequencing Papua New Guinea Strain.</title>
        <authorList>
            <person name="Small S.T."/>
            <person name="Serre D."/>
            <person name="Zimmerman P.A."/>
        </authorList>
    </citation>
    <scope>NUCLEOTIDE SEQUENCE [LARGE SCALE GENOMIC DNA]</scope>
    <source>
        <strain evidence="4">pt0022</strain>
    </source>
</reference>
<dbReference type="GO" id="GO:0004420">
    <property type="term" value="F:hydroxymethylglutaryl-CoA reductase (NADPH) activity"/>
    <property type="evidence" value="ECO:0007669"/>
    <property type="project" value="InterPro"/>
</dbReference>
<dbReference type="GO" id="GO:0015936">
    <property type="term" value="P:coenzyme A metabolic process"/>
    <property type="evidence" value="ECO:0007669"/>
    <property type="project" value="InterPro"/>
</dbReference>
<dbReference type="Pfam" id="PF00368">
    <property type="entry name" value="HMG-CoA_red"/>
    <property type="match status" value="2"/>
</dbReference>
<dbReference type="WBParaSite" id="mrna-Wban_01688">
    <property type="protein sequence ID" value="mrna-Wban_01688"/>
    <property type="gene ID" value="Wban_01688"/>
</dbReference>
<dbReference type="InterPro" id="IPR009029">
    <property type="entry name" value="HMG_CoA_Rdtase_sub-bd_dom_sf"/>
</dbReference>
<dbReference type="AlphaFoldDB" id="A0AAF5PJT3"/>
<dbReference type="GO" id="GO:0005789">
    <property type="term" value="C:endoplasmic reticulum membrane"/>
    <property type="evidence" value="ECO:0007669"/>
    <property type="project" value="TreeGrafter"/>
</dbReference>
<evidence type="ECO:0000256" key="2">
    <source>
        <dbReference type="ARBA" id="ARBA00007661"/>
    </source>
</evidence>
<comment type="similarity">
    <text evidence="2">Belongs to the HMG-CoA reductase family.</text>
</comment>
<keyword evidence="3" id="KW-0560">Oxidoreductase</keyword>
<evidence type="ECO:0000313" key="5">
    <source>
        <dbReference type="WBParaSite" id="mrna-Wban_01688"/>
    </source>
</evidence>
<dbReference type="Gene3D" id="3.30.70.420">
    <property type="entry name" value="Hydroxymethylglutaryl-CoA reductase, class I/II, NAD/NADP-binding domain"/>
    <property type="match status" value="1"/>
</dbReference>
<dbReference type="SUPFAM" id="SSF55035">
    <property type="entry name" value="NAD-binding domain of HMG-CoA reductase"/>
    <property type="match status" value="1"/>
</dbReference>
<evidence type="ECO:0008006" key="6">
    <source>
        <dbReference type="Google" id="ProtNLM"/>
    </source>
</evidence>
<dbReference type="PRINTS" id="PR00071">
    <property type="entry name" value="HMGCOARDTASE"/>
</dbReference>
<protein>
    <recommendedName>
        <fullName evidence="6">Hydroxymethylglutaryl-CoA reductase (NADPH)</fullName>
    </recommendedName>
</protein>
<dbReference type="PROSITE" id="PS50065">
    <property type="entry name" value="HMG_COA_REDUCTASE_4"/>
    <property type="match status" value="1"/>
</dbReference>
<organism evidence="4 5">
    <name type="scientific">Wuchereria bancrofti</name>
    <dbReference type="NCBI Taxonomy" id="6293"/>
    <lineage>
        <taxon>Eukaryota</taxon>
        <taxon>Metazoa</taxon>
        <taxon>Ecdysozoa</taxon>
        <taxon>Nematoda</taxon>
        <taxon>Chromadorea</taxon>
        <taxon>Rhabditida</taxon>
        <taxon>Spirurina</taxon>
        <taxon>Spiruromorpha</taxon>
        <taxon>Filarioidea</taxon>
        <taxon>Onchocercidae</taxon>
        <taxon>Wuchereria</taxon>
    </lineage>
</organism>
<dbReference type="Gene3D" id="1.10.3270.10">
    <property type="entry name" value="HMGR, N-terminal domain"/>
    <property type="match status" value="1"/>
</dbReference>
<dbReference type="SUPFAM" id="SSF56542">
    <property type="entry name" value="Substrate-binding domain of HMG-CoA reductase"/>
    <property type="match status" value="1"/>
</dbReference>
<dbReference type="InterPro" id="IPR023282">
    <property type="entry name" value="HMG_CoA_Rdtase_N"/>
</dbReference>
<dbReference type="GO" id="GO:0008299">
    <property type="term" value="P:isoprenoid biosynthetic process"/>
    <property type="evidence" value="ECO:0007669"/>
    <property type="project" value="TreeGrafter"/>
</dbReference>